<keyword evidence="1" id="KW-0472">Membrane</keyword>
<feature type="transmembrane region" description="Helical" evidence="1">
    <location>
        <begin position="15"/>
        <end position="33"/>
    </location>
</feature>
<reference evidence="2 3" key="1">
    <citation type="journal article" date="2010" name="Mol. Plant Microbe Interact.">
        <title>Complete genome sequence of the fire blight pathogen Erwinia amylovora CFBP 1430 and comparison to other Erwinia spp.</title>
        <authorList>
            <person name="Smits T.H."/>
            <person name="Rezzonico F."/>
            <person name="Kamber T."/>
            <person name="Blom J."/>
            <person name="Goesmann A."/>
            <person name="Frey J.E."/>
            <person name="Duffy B."/>
        </authorList>
    </citation>
    <scope>NUCLEOTIDE SEQUENCE [LARGE SCALE GENOMIC DNA]</scope>
    <source>
        <strain evidence="3">CFBP1430</strain>
    </source>
</reference>
<dbReference type="HOGENOM" id="CLU_3199590_0_0_6"/>
<dbReference type="EMBL" id="FN434113">
    <property type="protein sequence ID" value="CBA23741.1"/>
    <property type="molecule type" value="Genomic_DNA"/>
</dbReference>
<evidence type="ECO:0000256" key="1">
    <source>
        <dbReference type="SAM" id="Phobius"/>
    </source>
</evidence>
<evidence type="ECO:0000313" key="3">
    <source>
        <dbReference type="Proteomes" id="UP000001841"/>
    </source>
</evidence>
<sequence length="45" mass="5021">MFPARYDFALAGKDASLLAGKVYYIGCGCVFLIKKIPSFLKLFFP</sequence>
<keyword evidence="1" id="KW-1133">Transmembrane helix</keyword>
<dbReference type="AlphaFoldDB" id="D4I3J0"/>
<proteinExistence type="predicted"/>
<organism evidence="2 3">
    <name type="scientific">Erwinia amylovora (strain CFBP1430)</name>
    <dbReference type="NCBI Taxonomy" id="665029"/>
    <lineage>
        <taxon>Bacteria</taxon>
        <taxon>Pseudomonadati</taxon>
        <taxon>Pseudomonadota</taxon>
        <taxon>Gammaproteobacteria</taxon>
        <taxon>Enterobacterales</taxon>
        <taxon>Erwiniaceae</taxon>
        <taxon>Erwinia</taxon>
    </lineage>
</organism>
<evidence type="ECO:0000313" key="2">
    <source>
        <dbReference type="EMBL" id="CBA23741.1"/>
    </source>
</evidence>
<dbReference type="Proteomes" id="UP000001841">
    <property type="component" value="Chromosome"/>
</dbReference>
<protein>
    <submittedName>
        <fullName evidence="2">Uncharacterized protein</fullName>
    </submittedName>
</protein>
<gene>
    <name evidence="2" type="ordered locus">EAMY_3462</name>
</gene>
<accession>D4I3J0</accession>
<name>D4I3J0_ERWAC</name>
<dbReference type="KEGG" id="eam:EAMY_3462"/>
<keyword evidence="1" id="KW-0812">Transmembrane</keyword>